<feature type="domain" description="PRD" evidence="8">
    <location>
        <begin position="291"/>
        <end position="398"/>
    </location>
</feature>
<dbReference type="InterPro" id="IPR050661">
    <property type="entry name" value="BglG_antiterminators"/>
</dbReference>
<dbReference type="InterPro" id="IPR013196">
    <property type="entry name" value="HTH_11"/>
</dbReference>
<dbReference type="Pfam" id="PF00874">
    <property type="entry name" value="PRD"/>
    <property type="match status" value="1"/>
</dbReference>
<gene>
    <name evidence="9" type="ORF">UC3_02652</name>
</gene>
<proteinExistence type="predicted"/>
<dbReference type="InterPro" id="IPR036634">
    <property type="entry name" value="PRD_sf"/>
</dbReference>
<dbReference type="PROSITE" id="PS51094">
    <property type="entry name" value="PTS_EIIA_TYPE_2"/>
    <property type="match status" value="1"/>
</dbReference>
<organism evidence="9 10">
    <name type="scientific">Enterococcus phoeniculicola ATCC BAA-412</name>
    <dbReference type="NCBI Taxonomy" id="1158610"/>
    <lineage>
        <taxon>Bacteria</taxon>
        <taxon>Bacillati</taxon>
        <taxon>Bacillota</taxon>
        <taxon>Bacilli</taxon>
        <taxon>Lactobacillales</taxon>
        <taxon>Enterococcaceae</taxon>
        <taxon>Enterococcus</taxon>
    </lineage>
</organism>
<dbReference type="GO" id="GO:0006355">
    <property type="term" value="P:regulation of DNA-templated transcription"/>
    <property type="evidence" value="ECO:0007669"/>
    <property type="project" value="InterPro"/>
</dbReference>
<dbReference type="InterPro" id="IPR036095">
    <property type="entry name" value="PTS_EIIB-like_sf"/>
</dbReference>
<evidence type="ECO:0000259" key="7">
    <source>
        <dbReference type="PROSITE" id="PS51099"/>
    </source>
</evidence>
<evidence type="ECO:0000256" key="3">
    <source>
        <dbReference type="ARBA" id="ARBA00023015"/>
    </source>
</evidence>
<dbReference type="SUPFAM" id="SSF63520">
    <property type="entry name" value="PTS-regulatory domain, PRD"/>
    <property type="match status" value="1"/>
</dbReference>
<evidence type="ECO:0000259" key="6">
    <source>
        <dbReference type="PROSITE" id="PS51094"/>
    </source>
</evidence>
<dbReference type="OrthoDB" id="3239954at2"/>
<dbReference type="PANTHER" id="PTHR30185:SF18">
    <property type="entry name" value="TRANSCRIPTIONAL REGULATOR MTLR"/>
    <property type="match status" value="1"/>
</dbReference>
<dbReference type="PROSITE" id="PS51372">
    <property type="entry name" value="PRD_2"/>
    <property type="match status" value="1"/>
</dbReference>
<dbReference type="InterPro" id="IPR011608">
    <property type="entry name" value="PRD"/>
</dbReference>
<dbReference type="InterPro" id="IPR002178">
    <property type="entry name" value="PTS_EIIA_type-2_dom"/>
</dbReference>
<name>R3WK75_9ENTE</name>
<evidence type="ECO:0000256" key="2">
    <source>
        <dbReference type="ARBA" id="ARBA00022737"/>
    </source>
</evidence>
<dbReference type="RefSeq" id="WP_010769288.1">
    <property type="nucleotide sequence ID" value="NZ_ASWE01000001.1"/>
</dbReference>
<evidence type="ECO:0000259" key="8">
    <source>
        <dbReference type="PROSITE" id="PS51372"/>
    </source>
</evidence>
<keyword evidence="10" id="KW-1185">Reference proteome</keyword>
<dbReference type="PANTHER" id="PTHR30185">
    <property type="entry name" value="CRYPTIC BETA-GLUCOSIDE BGL OPERON ANTITERMINATOR"/>
    <property type="match status" value="1"/>
</dbReference>
<dbReference type="Gene3D" id="1.10.1790.10">
    <property type="entry name" value="PRD domain"/>
    <property type="match status" value="1"/>
</dbReference>
<dbReference type="EMBL" id="AJAT01000017">
    <property type="protein sequence ID" value="EOL42300.1"/>
    <property type="molecule type" value="Genomic_DNA"/>
</dbReference>
<keyword evidence="4" id="KW-0010">Activator</keyword>
<dbReference type="STRING" id="154621.RV11_GL001644"/>
<dbReference type="SUPFAM" id="SSF52794">
    <property type="entry name" value="PTS system IIB component-like"/>
    <property type="match status" value="1"/>
</dbReference>
<accession>R3WK75</accession>
<comment type="caution">
    <text evidence="9">The sequence shown here is derived from an EMBL/GenBank/DDBJ whole genome shotgun (WGS) entry which is preliminary data.</text>
</comment>
<dbReference type="HOGENOM" id="CLU_013442_3_1_9"/>
<reference evidence="9 10" key="1">
    <citation type="submission" date="2013-02" db="EMBL/GenBank/DDBJ databases">
        <title>The Genome Sequence of Enterococcus phoeniculicola BAA-412.</title>
        <authorList>
            <consortium name="The Broad Institute Genome Sequencing Platform"/>
            <consortium name="The Broad Institute Genome Sequencing Center for Infectious Disease"/>
            <person name="Earl A.M."/>
            <person name="Gilmore M.S."/>
            <person name="Lebreton F."/>
            <person name="Walker B."/>
            <person name="Young S.K."/>
            <person name="Zeng Q."/>
            <person name="Gargeya S."/>
            <person name="Fitzgerald M."/>
            <person name="Haas B."/>
            <person name="Abouelleil A."/>
            <person name="Alvarado L."/>
            <person name="Arachchi H.M."/>
            <person name="Berlin A.M."/>
            <person name="Chapman S.B."/>
            <person name="Dewar J."/>
            <person name="Goldberg J."/>
            <person name="Griggs A."/>
            <person name="Gujja S."/>
            <person name="Hansen M."/>
            <person name="Howarth C."/>
            <person name="Imamovic A."/>
            <person name="Larimer J."/>
            <person name="McCowan C."/>
            <person name="Murphy C."/>
            <person name="Neiman D."/>
            <person name="Pearson M."/>
            <person name="Priest M."/>
            <person name="Roberts A."/>
            <person name="Saif S."/>
            <person name="Shea T."/>
            <person name="Sisk P."/>
            <person name="Sykes S."/>
            <person name="Wortman J."/>
            <person name="Nusbaum C."/>
            <person name="Birren B."/>
        </authorList>
    </citation>
    <scope>NUCLEOTIDE SEQUENCE [LARGE SCALE GENOMIC DNA]</scope>
    <source>
        <strain evidence="9 10">ATCC BAA-412</strain>
    </source>
</reference>
<dbReference type="InterPro" id="IPR016152">
    <property type="entry name" value="PTrfase/Anion_transptr"/>
</dbReference>
<dbReference type="CDD" id="cd05568">
    <property type="entry name" value="PTS_IIB_bgl_like"/>
    <property type="match status" value="1"/>
</dbReference>
<dbReference type="Gene3D" id="1.10.10.10">
    <property type="entry name" value="Winged helix-like DNA-binding domain superfamily/Winged helix DNA-binding domain"/>
    <property type="match status" value="2"/>
</dbReference>
<evidence type="ECO:0000313" key="10">
    <source>
        <dbReference type="Proteomes" id="UP000013785"/>
    </source>
</evidence>
<dbReference type="AlphaFoldDB" id="R3WK75"/>
<keyword evidence="1" id="KW-0808">Transferase</keyword>
<dbReference type="PROSITE" id="PS51099">
    <property type="entry name" value="PTS_EIIB_TYPE_2"/>
    <property type="match status" value="1"/>
</dbReference>
<dbReference type="GO" id="GO:0008982">
    <property type="term" value="F:protein-N(PI)-phosphohistidine-sugar phosphotransferase activity"/>
    <property type="evidence" value="ECO:0007669"/>
    <property type="project" value="InterPro"/>
</dbReference>
<dbReference type="eggNOG" id="COG3711">
    <property type="taxonomic scope" value="Bacteria"/>
</dbReference>
<dbReference type="SUPFAM" id="SSF55804">
    <property type="entry name" value="Phoshotransferase/anion transport protein"/>
    <property type="match status" value="1"/>
</dbReference>
<keyword evidence="3" id="KW-0805">Transcription regulation</keyword>
<dbReference type="Pfam" id="PF00359">
    <property type="entry name" value="PTS_EIIA_2"/>
    <property type="match status" value="1"/>
</dbReference>
<dbReference type="Pfam" id="PF02302">
    <property type="entry name" value="PTS_IIB"/>
    <property type="match status" value="1"/>
</dbReference>
<feature type="domain" description="PTS EIIA type-2" evidence="6">
    <location>
        <begin position="500"/>
        <end position="639"/>
    </location>
</feature>
<dbReference type="InterPro" id="IPR036390">
    <property type="entry name" value="WH_DNA-bd_sf"/>
</dbReference>
<dbReference type="InterPro" id="IPR007737">
    <property type="entry name" value="Mga_HTH"/>
</dbReference>
<evidence type="ECO:0000256" key="1">
    <source>
        <dbReference type="ARBA" id="ARBA00022679"/>
    </source>
</evidence>
<dbReference type="InterPro" id="IPR003501">
    <property type="entry name" value="PTS_EIIB_2/3"/>
</dbReference>
<protein>
    <submittedName>
        <fullName evidence="9">Uncharacterized protein</fullName>
    </submittedName>
</protein>
<dbReference type="SUPFAM" id="SSF46785">
    <property type="entry name" value="Winged helix' DNA-binding domain"/>
    <property type="match status" value="1"/>
</dbReference>
<dbReference type="eggNOG" id="COG1762">
    <property type="taxonomic scope" value="Bacteria"/>
</dbReference>
<dbReference type="Gene3D" id="3.40.50.2300">
    <property type="match status" value="1"/>
</dbReference>
<dbReference type="PATRIC" id="fig|1158610.3.peg.2634"/>
<dbReference type="Pfam" id="PF08279">
    <property type="entry name" value="HTH_11"/>
    <property type="match status" value="1"/>
</dbReference>
<evidence type="ECO:0000256" key="4">
    <source>
        <dbReference type="ARBA" id="ARBA00023159"/>
    </source>
</evidence>
<feature type="domain" description="PTS EIIB type-2" evidence="7">
    <location>
        <begin position="399"/>
        <end position="488"/>
    </location>
</feature>
<dbReference type="Proteomes" id="UP000013785">
    <property type="component" value="Unassembled WGS sequence"/>
</dbReference>
<dbReference type="InterPro" id="IPR013011">
    <property type="entry name" value="PTS_EIIB_2"/>
</dbReference>
<evidence type="ECO:0000256" key="5">
    <source>
        <dbReference type="ARBA" id="ARBA00023163"/>
    </source>
</evidence>
<keyword evidence="5" id="KW-0804">Transcription</keyword>
<dbReference type="Pfam" id="PF05043">
    <property type="entry name" value="Mga"/>
    <property type="match status" value="1"/>
</dbReference>
<keyword evidence="2" id="KW-0677">Repeat</keyword>
<dbReference type="Gene3D" id="3.40.930.10">
    <property type="entry name" value="Mannitol-specific EII, Chain A"/>
    <property type="match status" value="1"/>
</dbReference>
<sequence length="639" mass="74068">MVSQRQKELLELLESQTDFLTVQVLANQLGVSKRTVHSELKLLENHIQRLGKCIEKKRGVGILLKNCKIEQPFTESLDTIDTYSTFSRRIDIMKILLFDEEMISFNSLSELYLVSKTSIIKDLECIKEILQAGSDITLKSDVQGTRISGTESDIQKAYLQFNRYIISHSNYYYDDTIRMKMNVLGPYYEETIISVCTNILYNYVRDNSNALADYYVQNVLNIFIILVHRNLNGHHIQENEKTKGSEFSLFFEESAVRLLHKAALRLRFSYTNEDVKFFSQHLIANRFESLPKETIDNGVVKTLLTRVSKALSIDFSNDKKLEQQLMDHIPPMIYRLQSNNKTENPFTEQIKTEFSLTFNVIWVVLSEYEKKLNISFNEDEIAFLTIYFQSAIERAKLNRKILVVCQMGIATSELLMNRIKNILPSLDTIEVASVAELEHIDVYQFDLIISTIKIEIPEKKVLFVSPFLTDIDTQKIKNSGYKPSNLSPKNSTLTVQHLRKYIQPDLVYVNSEFSSKEELFRMVGLQLIKKGLVSEKFIENLFQREKLGGTDLPSGTAVPHGHPSYVNKTTIVFIKNKKKFKWDKYYVDIIFLICISEEDTNQTRQILSDIYNIVDTENVLKQMRKPISKTEIMEILRSE</sequence>
<dbReference type="InterPro" id="IPR036388">
    <property type="entry name" value="WH-like_DNA-bd_sf"/>
</dbReference>
<evidence type="ECO:0000313" key="9">
    <source>
        <dbReference type="EMBL" id="EOL42300.1"/>
    </source>
</evidence>
<dbReference type="GO" id="GO:0009401">
    <property type="term" value="P:phosphoenolpyruvate-dependent sugar phosphotransferase system"/>
    <property type="evidence" value="ECO:0007669"/>
    <property type="project" value="InterPro"/>
</dbReference>